<sequence>MLFRLAVTPGETDWAPVDPITQAALGAIVGALMLGRQLGRPAIGWGALFGLLPGIDFLLLPFVDTVWDLRIHRGFTHSLLFVVPLAWLLAKPLSKRWKKHKVTPARAGWFVFLALAGHVLLACFTVSGAQVLWPVPMPPVSLDNLPASDPLFALPLLVAVVRGLFIEAKRWKKGAGLRFTAVCLAISSAYVGVSFWAKSAVSRAAVADLDRRGISWQRKMEAPAPCSILLWRVVARHGDELWVGYRSIFDGDKPLQWTIFRKDTAALDEWDEHAEVATVRWISKDWCLGRPRAGGIWLVDLRFGEYREWDARGLALRPVHAWDYRLETRGDPMKTTIKDDRDTKAMMARLWRRICGDQEGWEDRPRLIGDPGRPHEFLGSVR</sequence>
<keyword evidence="1" id="KW-0472">Membrane</keyword>
<feature type="transmembrane region" description="Helical" evidence="1">
    <location>
        <begin position="110"/>
        <end position="133"/>
    </location>
</feature>
<dbReference type="PANTHER" id="PTHR40031">
    <property type="entry name" value="HYPOTHETICAL MEMBRANE SPANNING PROTEIN"/>
    <property type="match status" value="1"/>
</dbReference>
<feature type="transmembrane region" description="Helical" evidence="1">
    <location>
        <begin position="20"/>
        <end position="35"/>
    </location>
</feature>
<accession>A0ABP9UPB6</accession>
<dbReference type="PANTHER" id="PTHR40031:SF1">
    <property type="entry name" value="MEMBRANE-BOUND METAL-DEPENDENT HYDROLASE"/>
    <property type="match status" value="1"/>
</dbReference>
<comment type="caution">
    <text evidence="2">The sequence shown here is derived from an EMBL/GenBank/DDBJ whole genome shotgun (WGS) entry which is preliminary data.</text>
</comment>
<reference evidence="2 3" key="1">
    <citation type="submission" date="2024-02" db="EMBL/GenBank/DDBJ databases">
        <title>Haloferula sargassicola NBRC 104335.</title>
        <authorList>
            <person name="Ichikawa N."/>
            <person name="Katano-Makiyama Y."/>
            <person name="Hidaka K."/>
        </authorList>
    </citation>
    <scope>NUCLEOTIDE SEQUENCE [LARGE SCALE GENOMIC DNA]</scope>
    <source>
        <strain evidence="2 3">NBRC 104335</strain>
    </source>
</reference>
<dbReference type="Pfam" id="PF04307">
    <property type="entry name" value="YdjM"/>
    <property type="match status" value="1"/>
</dbReference>
<proteinExistence type="predicted"/>
<keyword evidence="1" id="KW-0812">Transmembrane</keyword>
<keyword evidence="3" id="KW-1185">Reference proteome</keyword>
<evidence type="ECO:0008006" key="4">
    <source>
        <dbReference type="Google" id="ProtNLM"/>
    </source>
</evidence>
<dbReference type="InterPro" id="IPR053170">
    <property type="entry name" value="Transcription_regulator"/>
</dbReference>
<organism evidence="2 3">
    <name type="scientific">Haloferula sargassicola</name>
    <dbReference type="NCBI Taxonomy" id="490096"/>
    <lineage>
        <taxon>Bacteria</taxon>
        <taxon>Pseudomonadati</taxon>
        <taxon>Verrucomicrobiota</taxon>
        <taxon>Verrucomicrobiia</taxon>
        <taxon>Verrucomicrobiales</taxon>
        <taxon>Verrucomicrobiaceae</taxon>
        <taxon>Haloferula</taxon>
    </lineage>
</organism>
<evidence type="ECO:0000256" key="1">
    <source>
        <dbReference type="SAM" id="Phobius"/>
    </source>
</evidence>
<protein>
    <recommendedName>
        <fullName evidence="4">Metal-dependent hydrolase</fullName>
    </recommendedName>
</protein>
<dbReference type="EMBL" id="BAABRI010000012">
    <property type="protein sequence ID" value="GAA5483174.1"/>
    <property type="molecule type" value="Genomic_DNA"/>
</dbReference>
<feature type="transmembrane region" description="Helical" evidence="1">
    <location>
        <begin position="177"/>
        <end position="197"/>
    </location>
</feature>
<keyword evidence="1" id="KW-1133">Transmembrane helix</keyword>
<dbReference type="Proteomes" id="UP001476282">
    <property type="component" value="Unassembled WGS sequence"/>
</dbReference>
<dbReference type="InterPro" id="IPR007404">
    <property type="entry name" value="YdjM-like"/>
</dbReference>
<feature type="transmembrane region" description="Helical" evidence="1">
    <location>
        <begin position="145"/>
        <end position="165"/>
    </location>
</feature>
<gene>
    <name evidence="2" type="ORF">Hsar01_02403</name>
</gene>
<feature type="transmembrane region" description="Helical" evidence="1">
    <location>
        <begin position="74"/>
        <end position="90"/>
    </location>
</feature>
<name>A0ABP9UPB6_9BACT</name>
<evidence type="ECO:0000313" key="3">
    <source>
        <dbReference type="Proteomes" id="UP001476282"/>
    </source>
</evidence>
<feature type="transmembrane region" description="Helical" evidence="1">
    <location>
        <begin position="42"/>
        <end position="62"/>
    </location>
</feature>
<evidence type="ECO:0000313" key="2">
    <source>
        <dbReference type="EMBL" id="GAA5483174.1"/>
    </source>
</evidence>